<dbReference type="HOGENOM" id="CLU_1591844_0_0_9"/>
<feature type="region of interest" description="Disordered" evidence="1">
    <location>
        <begin position="103"/>
        <end position="123"/>
    </location>
</feature>
<organism evidence="2 3">
    <name type="scientific">Desulfofarcimen acetoxidans (strain ATCC 49208 / DSM 771 / KCTC 5769 / VKM B-1644 / 5575)</name>
    <name type="common">Desulfotomaculum acetoxidans</name>
    <dbReference type="NCBI Taxonomy" id="485916"/>
    <lineage>
        <taxon>Bacteria</taxon>
        <taxon>Bacillati</taxon>
        <taxon>Bacillota</taxon>
        <taxon>Clostridia</taxon>
        <taxon>Eubacteriales</taxon>
        <taxon>Peptococcaceae</taxon>
        <taxon>Desulfofarcimen</taxon>
    </lineage>
</organism>
<sequence length="167" mass="19062">MHKDWPLISKLWITDLTKVATLLQDCYSVRGPVPRDPAAMLCSFLLFLLTKPEIGITAWVDEMYRVPLYAILSGFEPGDVPGVGTFYDFFALLWTASEKNLKPCKQKRKRKPEKGKKGEKAPTTTLGRIKRLANWMLLHLNTQKTLPTDSLFKFFQSQFLAVSARLI</sequence>
<keyword evidence="3" id="KW-1185">Reference proteome</keyword>
<evidence type="ECO:0000313" key="2">
    <source>
        <dbReference type="EMBL" id="ACV62865.1"/>
    </source>
</evidence>
<gene>
    <name evidence="2" type="ordered locus">Dtox_2031</name>
</gene>
<evidence type="ECO:0000313" key="3">
    <source>
        <dbReference type="Proteomes" id="UP000002217"/>
    </source>
</evidence>
<accession>C8VYI4</accession>
<proteinExistence type="predicted"/>
<evidence type="ECO:0008006" key="4">
    <source>
        <dbReference type="Google" id="ProtNLM"/>
    </source>
</evidence>
<dbReference type="AlphaFoldDB" id="C8VYI4"/>
<dbReference type="KEGG" id="dae:Dtox_2031"/>
<dbReference type="STRING" id="485916.Dtox_2031"/>
<reference evidence="2 3" key="1">
    <citation type="journal article" date="2009" name="Stand. Genomic Sci.">
        <title>Complete genome sequence of Desulfotomaculum acetoxidans type strain (5575).</title>
        <authorList>
            <person name="Spring S."/>
            <person name="Lapidus A."/>
            <person name="Schroder M."/>
            <person name="Gleim D."/>
            <person name="Sims D."/>
            <person name="Meincke L."/>
            <person name="Glavina Del Rio T."/>
            <person name="Tice H."/>
            <person name="Copeland A."/>
            <person name="Cheng J.F."/>
            <person name="Lucas S."/>
            <person name="Chen F."/>
            <person name="Nolan M."/>
            <person name="Bruce D."/>
            <person name="Goodwin L."/>
            <person name="Pitluck S."/>
            <person name="Ivanova N."/>
            <person name="Mavromatis K."/>
            <person name="Mikhailova N."/>
            <person name="Pati A."/>
            <person name="Chen A."/>
            <person name="Palaniappan K."/>
            <person name="Land M."/>
            <person name="Hauser L."/>
            <person name="Chang Y.J."/>
            <person name="Jeffries C.D."/>
            <person name="Chain P."/>
            <person name="Saunders E."/>
            <person name="Brettin T."/>
            <person name="Detter J.C."/>
            <person name="Goker M."/>
            <person name="Bristow J."/>
            <person name="Eisen J.A."/>
            <person name="Markowitz V."/>
            <person name="Hugenholtz P."/>
            <person name="Kyrpides N.C."/>
            <person name="Klenk H.P."/>
            <person name="Han C."/>
        </authorList>
    </citation>
    <scope>NUCLEOTIDE SEQUENCE [LARGE SCALE GENOMIC DNA]</scope>
    <source>
        <strain evidence="3">ATCC 49208 / DSM 771 / VKM B-1644</strain>
    </source>
</reference>
<feature type="compositionally biased region" description="Basic residues" evidence="1">
    <location>
        <begin position="103"/>
        <end position="114"/>
    </location>
</feature>
<dbReference type="EMBL" id="CP001720">
    <property type="protein sequence ID" value="ACV62865.1"/>
    <property type="molecule type" value="Genomic_DNA"/>
</dbReference>
<evidence type="ECO:0000256" key="1">
    <source>
        <dbReference type="SAM" id="MobiDB-lite"/>
    </source>
</evidence>
<dbReference type="eggNOG" id="COG3039">
    <property type="taxonomic scope" value="Bacteria"/>
</dbReference>
<protein>
    <recommendedName>
        <fullName evidence="4">Transposase InsH N-terminal domain-containing protein</fullName>
    </recommendedName>
</protein>
<dbReference type="Proteomes" id="UP000002217">
    <property type="component" value="Chromosome"/>
</dbReference>
<name>C8VYI4_DESAS</name>